<evidence type="ECO:0000313" key="2">
    <source>
        <dbReference type="Proteomes" id="UP000008370"/>
    </source>
</evidence>
<dbReference type="GeneID" id="18919925"/>
<protein>
    <recommendedName>
        <fullName evidence="3">BRO1 domain-containing protein</fullName>
    </recommendedName>
</protein>
<dbReference type="RefSeq" id="XP_007401115.1">
    <property type="nucleotide sequence ID" value="XM_007401053.1"/>
</dbReference>
<dbReference type="EMBL" id="JH930479">
    <property type="protein sequence ID" value="EKM50025.1"/>
    <property type="molecule type" value="Genomic_DNA"/>
</dbReference>
<organism evidence="1 2">
    <name type="scientific">Phanerochaete carnosa (strain HHB-10118-sp)</name>
    <name type="common">White-rot fungus</name>
    <name type="synonym">Peniophora carnosa</name>
    <dbReference type="NCBI Taxonomy" id="650164"/>
    <lineage>
        <taxon>Eukaryota</taxon>
        <taxon>Fungi</taxon>
        <taxon>Dikarya</taxon>
        <taxon>Basidiomycota</taxon>
        <taxon>Agaricomycotina</taxon>
        <taxon>Agaricomycetes</taxon>
        <taxon>Polyporales</taxon>
        <taxon>Phanerochaetaceae</taxon>
        <taxon>Phanerochaete</taxon>
    </lineage>
</organism>
<accession>K5VTA5</accession>
<dbReference type="HOGENOM" id="CLU_2489449_0_0_1"/>
<evidence type="ECO:0008006" key="3">
    <source>
        <dbReference type="Google" id="ProtNLM"/>
    </source>
</evidence>
<keyword evidence="2" id="KW-1185">Reference proteome</keyword>
<dbReference type="AlphaFoldDB" id="K5VTA5"/>
<reference evidence="1 2" key="1">
    <citation type="journal article" date="2012" name="BMC Genomics">
        <title>Comparative genomics of the white-rot fungi, Phanerochaete carnosa and P. chrysosporium, to elucidate the genetic basis of the distinct wood types they colonize.</title>
        <authorList>
            <person name="Suzuki H."/>
            <person name="MacDonald J."/>
            <person name="Syed K."/>
            <person name="Salamov A."/>
            <person name="Hori C."/>
            <person name="Aerts A."/>
            <person name="Henrissat B."/>
            <person name="Wiebenga A."/>
            <person name="vanKuyk P.A."/>
            <person name="Barry K."/>
            <person name="Lindquist E."/>
            <person name="LaButti K."/>
            <person name="Lapidus A."/>
            <person name="Lucas S."/>
            <person name="Coutinho P."/>
            <person name="Gong Y."/>
            <person name="Samejima M."/>
            <person name="Mahadevan R."/>
            <person name="Abou-Zaid M."/>
            <person name="de Vries R.P."/>
            <person name="Igarashi K."/>
            <person name="Yadav J.S."/>
            <person name="Grigoriev I.V."/>
            <person name="Master E.R."/>
        </authorList>
    </citation>
    <scope>NUCLEOTIDE SEQUENCE [LARGE SCALE GENOMIC DNA]</scope>
    <source>
        <strain evidence="1 2">HHB-10118-sp</strain>
    </source>
</reference>
<feature type="non-terminal residue" evidence="1">
    <location>
        <position position="87"/>
    </location>
</feature>
<gene>
    <name evidence="1" type="ORF">PHACADRAFT_49122</name>
</gene>
<dbReference type="Proteomes" id="UP000008370">
    <property type="component" value="Unassembled WGS sequence"/>
</dbReference>
<dbReference type="STRING" id="650164.K5VTA5"/>
<name>K5VTA5_PHACS</name>
<evidence type="ECO:0000313" key="1">
    <source>
        <dbReference type="EMBL" id="EKM50025.1"/>
    </source>
</evidence>
<dbReference type="KEGG" id="pco:PHACADRAFT_49122"/>
<proteinExistence type="predicted"/>
<dbReference type="InParanoid" id="K5VTA5"/>
<dbReference type="OrthoDB" id="2309723at2759"/>
<sequence>MANLDASIEYFKQGIPVLGQTDTAPEEIRHDLLVIHTLAQCATIALHKGSARRSKTSRSRCLMAAHAIVNIFQAVRSEDLAFVNPIL</sequence>